<evidence type="ECO:0000256" key="1">
    <source>
        <dbReference type="ARBA" id="ARBA00022737"/>
    </source>
</evidence>
<feature type="domain" description="NACHT" evidence="2">
    <location>
        <begin position="18"/>
        <end position="144"/>
    </location>
</feature>
<dbReference type="SUPFAM" id="SSF52540">
    <property type="entry name" value="P-loop containing nucleoside triphosphate hydrolases"/>
    <property type="match status" value="1"/>
</dbReference>
<reference evidence="3 4" key="1">
    <citation type="submission" date="2019-04" db="EMBL/GenBank/DDBJ databases">
        <title>Friends and foes A comparative genomics studyof 23 Aspergillus species from section Flavi.</title>
        <authorList>
            <consortium name="DOE Joint Genome Institute"/>
            <person name="Kjaerbolling I."/>
            <person name="Vesth T."/>
            <person name="Frisvad J.C."/>
            <person name="Nybo J.L."/>
            <person name="Theobald S."/>
            <person name="Kildgaard S."/>
            <person name="Isbrandt T."/>
            <person name="Kuo A."/>
            <person name="Sato A."/>
            <person name="Lyhne E.K."/>
            <person name="Kogle M.E."/>
            <person name="Wiebenga A."/>
            <person name="Kun R.S."/>
            <person name="Lubbers R.J."/>
            <person name="Makela M.R."/>
            <person name="Barry K."/>
            <person name="Chovatia M."/>
            <person name="Clum A."/>
            <person name="Daum C."/>
            <person name="Haridas S."/>
            <person name="He G."/>
            <person name="LaButti K."/>
            <person name="Lipzen A."/>
            <person name="Mondo S."/>
            <person name="Riley R."/>
            <person name="Salamov A."/>
            <person name="Simmons B.A."/>
            <person name="Magnuson J.K."/>
            <person name="Henrissat B."/>
            <person name="Mortensen U.H."/>
            <person name="Larsen T.O."/>
            <person name="Devries R.P."/>
            <person name="Grigoriev I.V."/>
            <person name="Machida M."/>
            <person name="Baker S.E."/>
            <person name="Andersen M.R."/>
        </authorList>
    </citation>
    <scope>NUCLEOTIDE SEQUENCE [LARGE SCALE GENOMIC DNA]</scope>
    <source>
        <strain evidence="3 4">IBT 29228</strain>
    </source>
</reference>
<dbReference type="OrthoDB" id="1577640at2759"/>
<dbReference type="InterPro" id="IPR056884">
    <property type="entry name" value="NPHP3-like_N"/>
</dbReference>
<evidence type="ECO:0000313" key="4">
    <source>
        <dbReference type="Proteomes" id="UP000326198"/>
    </source>
</evidence>
<dbReference type="AlphaFoldDB" id="A0A5N7BAP4"/>
<dbReference type="PROSITE" id="PS50837">
    <property type="entry name" value="NACHT"/>
    <property type="match status" value="1"/>
</dbReference>
<dbReference type="PANTHER" id="PTHR10039:SF14">
    <property type="entry name" value="NACHT DOMAIN-CONTAINING PROTEIN"/>
    <property type="match status" value="1"/>
</dbReference>
<keyword evidence="4" id="KW-1185">Reference proteome</keyword>
<dbReference type="EMBL" id="ML736202">
    <property type="protein sequence ID" value="KAE8378826.1"/>
    <property type="molecule type" value="Genomic_DNA"/>
</dbReference>
<accession>A0A5N7BAP4</accession>
<dbReference type="PANTHER" id="PTHR10039">
    <property type="entry name" value="AMELOGENIN"/>
    <property type="match status" value="1"/>
</dbReference>
<organism evidence="3 4">
    <name type="scientific">Aspergillus bertholletiae</name>
    <dbReference type="NCBI Taxonomy" id="1226010"/>
    <lineage>
        <taxon>Eukaryota</taxon>
        <taxon>Fungi</taxon>
        <taxon>Dikarya</taxon>
        <taxon>Ascomycota</taxon>
        <taxon>Pezizomycotina</taxon>
        <taxon>Eurotiomycetes</taxon>
        <taxon>Eurotiomycetidae</taxon>
        <taxon>Eurotiales</taxon>
        <taxon>Aspergillaceae</taxon>
        <taxon>Aspergillus</taxon>
        <taxon>Aspergillus subgen. Circumdati</taxon>
    </lineage>
</organism>
<protein>
    <recommendedName>
        <fullName evidence="2">NACHT domain-containing protein</fullName>
    </recommendedName>
</protein>
<keyword evidence="1" id="KW-0677">Repeat</keyword>
<dbReference type="Pfam" id="PF24883">
    <property type="entry name" value="NPHP3_N"/>
    <property type="match status" value="1"/>
</dbReference>
<dbReference type="InterPro" id="IPR027417">
    <property type="entry name" value="P-loop_NTPase"/>
</dbReference>
<evidence type="ECO:0000259" key="2">
    <source>
        <dbReference type="PROSITE" id="PS50837"/>
    </source>
</evidence>
<dbReference type="InterPro" id="IPR007111">
    <property type="entry name" value="NACHT_NTPase"/>
</dbReference>
<evidence type="ECO:0000313" key="3">
    <source>
        <dbReference type="EMBL" id="KAE8378826.1"/>
    </source>
</evidence>
<name>A0A5N7BAP4_9EURO</name>
<sequence length="403" mass="46183">MAAGDPVDPWTKTSNGKCIFWLNGMAGTGKSTISRTVAGRLKGQNLLAASFFFKRGEQDQGNAKLLFSTLAKQLGERVLREQFEKLILQPLLIINQGLTTNIVIVIDALDECDKENEIRIILRLLPQIQKSISVQLQFLLTSRPKLPIRLGFKAVVDKYQDLILHKIPEPVIKHDIKLYFKEKFVQLRQELARAVPLFISATTLYGFISDKRRNPEMRLRAILSDNGNYASKMDIKDFKDIVGVIILLTISLSVNTLARLLDMEPINIQIYLDLLHSVLNVPAKLDKPIDEKEVHRRLTSQCLKVMRHEQYGLKKNICNLQHSGTQKRRDRQSHDPANELIHAFSFFKVHLLHWIEAMSLLGIVSEAVGIIQRLQSVVQVSIRIFYLPTSTKRYRIMIKIRNY</sequence>
<dbReference type="Gene3D" id="3.40.50.300">
    <property type="entry name" value="P-loop containing nucleotide triphosphate hydrolases"/>
    <property type="match status" value="1"/>
</dbReference>
<dbReference type="Proteomes" id="UP000326198">
    <property type="component" value="Unassembled WGS sequence"/>
</dbReference>
<gene>
    <name evidence="3" type="ORF">BDV26DRAFT_280726</name>
</gene>
<proteinExistence type="predicted"/>